<evidence type="ECO:0000256" key="1">
    <source>
        <dbReference type="ARBA" id="ARBA00000085"/>
    </source>
</evidence>
<comment type="catalytic activity">
    <reaction evidence="1">
        <text>ATP + protein L-histidine = ADP + protein N-phospho-L-histidine.</text>
        <dbReference type="EC" id="2.7.13.3"/>
    </reaction>
</comment>
<keyword evidence="8" id="KW-0472">Membrane</keyword>
<sequence length="443" mass="49823">MVIHQKYRPRYVLRLVLLFVSLLVTAWFFLKAAYVVSVLFMILSVVQAYLFYKLVMIPFTEIEDFAAAARYRDFSRHFNIDKAPAELRSLRSDFNLINQTFKSITREKETQYQYLQKILELIQTGILLYDTETGKVSWVNESLKKILELPYIPNLHLIEKKNAIIYNAVASLEPGQSTVLLLDADQQKLMLSAATFVTEGKSHKLVALQNINEALDENEARSWQKLLSVMTHEIMNSVAPIASLAATLKQQLQSGVEHFASSKEDLELGIETIQRRSEGLMQFAATYRTLNKITSSGKQSFLVGDLFENVLQLLGPKIEQRAINADIILKDPLMKLSADRHLIEQVLINLVLNAIDALKDVSDPKVVLSGYLNNDGRIIITITDNGAGIPADIMEKVFIPFFSTKASGSGIGLSLCKQIMLLHKGNIHVKSVPASGTIFYLQF</sequence>
<dbReference type="PRINTS" id="PR00344">
    <property type="entry name" value="BCTRLSENSOR"/>
</dbReference>
<evidence type="ECO:0000256" key="7">
    <source>
        <dbReference type="ARBA" id="ARBA00023012"/>
    </source>
</evidence>
<keyword evidence="3" id="KW-0808">Transferase</keyword>
<evidence type="ECO:0000256" key="6">
    <source>
        <dbReference type="ARBA" id="ARBA00022840"/>
    </source>
</evidence>
<dbReference type="Proteomes" id="UP001325680">
    <property type="component" value="Chromosome"/>
</dbReference>
<evidence type="ECO:0000313" key="10">
    <source>
        <dbReference type="EMBL" id="WQD38293.1"/>
    </source>
</evidence>
<name>A0ABZ0W6S0_9BACT</name>
<evidence type="ECO:0000256" key="5">
    <source>
        <dbReference type="ARBA" id="ARBA00022777"/>
    </source>
</evidence>
<keyword evidence="4" id="KW-0547">Nucleotide-binding</keyword>
<proteinExistence type="predicted"/>
<dbReference type="SUPFAM" id="SSF55874">
    <property type="entry name" value="ATPase domain of HSP90 chaperone/DNA topoisomerase II/histidine kinase"/>
    <property type="match status" value="1"/>
</dbReference>
<dbReference type="PANTHER" id="PTHR42878:SF7">
    <property type="entry name" value="SENSOR HISTIDINE KINASE GLRK"/>
    <property type="match status" value="1"/>
</dbReference>
<evidence type="ECO:0000256" key="3">
    <source>
        <dbReference type="ARBA" id="ARBA00022679"/>
    </source>
</evidence>
<gene>
    <name evidence="10" type="ORF">U0035_21715</name>
</gene>
<dbReference type="SMART" id="SM00387">
    <property type="entry name" value="HATPase_c"/>
    <property type="match status" value="1"/>
</dbReference>
<feature type="domain" description="Histidine kinase" evidence="9">
    <location>
        <begin position="229"/>
        <end position="443"/>
    </location>
</feature>
<dbReference type="InterPro" id="IPR004358">
    <property type="entry name" value="Sig_transdc_His_kin-like_C"/>
</dbReference>
<reference evidence="10 11" key="1">
    <citation type="submission" date="2023-12" db="EMBL/GenBank/DDBJ databases">
        <title>Genome sequencing and assembly of bacterial species from a model synthetic community.</title>
        <authorList>
            <person name="Hogle S.L."/>
        </authorList>
    </citation>
    <scope>NUCLEOTIDE SEQUENCE [LARGE SCALE GENOMIC DNA]</scope>
    <source>
        <strain evidence="10 11">HAMBI_3031</strain>
    </source>
</reference>
<keyword evidence="6" id="KW-0067">ATP-binding</keyword>
<dbReference type="RefSeq" id="WP_114791063.1">
    <property type="nucleotide sequence ID" value="NZ_CP139960.1"/>
</dbReference>
<dbReference type="PROSITE" id="PS50109">
    <property type="entry name" value="HIS_KIN"/>
    <property type="match status" value="1"/>
</dbReference>
<evidence type="ECO:0000256" key="8">
    <source>
        <dbReference type="SAM" id="Phobius"/>
    </source>
</evidence>
<keyword evidence="5 10" id="KW-0418">Kinase</keyword>
<keyword evidence="8" id="KW-1133">Transmembrane helix</keyword>
<dbReference type="Pfam" id="PF02518">
    <property type="entry name" value="HATPase_c"/>
    <property type="match status" value="1"/>
</dbReference>
<dbReference type="PANTHER" id="PTHR42878">
    <property type="entry name" value="TWO-COMPONENT HISTIDINE KINASE"/>
    <property type="match status" value="1"/>
</dbReference>
<dbReference type="EC" id="2.7.13.3" evidence="2"/>
<dbReference type="InterPro" id="IPR003594">
    <property type="entry name" value="HATPase_dom"/>
</dbReference>
<dbReference type="EMBL" id="CP139960">
    <property type="protein sequence ID" value="WQD38293.1"/>
    <property type="molecule type" value="Genomic_DNA"/>
</dbReference>
<keyword evidence="11" id="KW-1185">Reference proteome</keyword>
<dbReference type="GO" id="GO:0016301">
    <property type="term" value="F:kinase activity"/>
    <property type="evidence" value="ECO:0007669"/>
    <property type="project" value="UniProtKB-KW"/>
</dbReference>
<feature type="transmembrane region" description="Helical" evidence="8">
    <location>
        <begin position="35"/>
        <end position="52"/>
    </location>
</feature>
<protein>
    <recommendedName>
        <fullName evidence="2">histidine kinase</fullName>
        <ecNumber evidence="2">2.7.13.3</ecNumber>
    </recommendedName>
</protein>
<evidence type="ECO:0000256" key="2">
    <source>
        <dbReference type="ARBA" id="ARBA00012438"/>
    </source>
</evidence>
<evidence type="ECO:0000313" key="11">
    <source>
        <dbReference type="Proteomes" id="UP001325680"/>
    </source>
</evidence>
<dbReference type="Gene3D" id="3.30.565.10">
    <property type="entry name" value="Histidine kinase-like ATPase, C-terminal domain"/>
    <property type="match status" value="1"/>
</dbReference>
<organism evidence="10 11">
    <name type="scientific">Niabella yanshanensis</name>
    <dbReference type="NCBI Taxonomy" id="577386"/>
    <lineage>
        <taxon>Bacteria</taxon>
        <taxon>Pseudomonadati</taxon>
        <taxon>Bacteroidota</taxon>
        <taxon>Chitinophagia</taxon>
        <taxon>Chitinophagales</taxon>
        <taxon>Chitinophagaceae</taxon>
        <taxon>Niabella</taxon>
    </lineage>
</organism>
<dbReference type="InterPro" id="IPR036890">
    <property type="entry name" value="HATPase_C_sf"/>
</dbReference>
<accession>A0ABZ0W6S0</accession>
<keyword evidence="7" id="KW-0902">Two-component regulatory system</keyword>
<evidence type="ECO:0000259" key="9">
    <source>
        <dbReference type="PROSITE" id="PS50109"/>
    </source>
</evidence>
<keyword evidence="8" id="KW-0812">Transmembrane</keyword>
<dbReference type="CDD" id="cd00075">
    <property type="entry name" value="HATPase"/>
    <property type="match status" value="1"/>
</dbReference>
<dbReference type="InterPro" id="IPR050351">
    <property type="entry name" value="BphY/WalK/GraS-like"/>
</dbReference>
<evidence type="ECO:0000256" key="4">
    <source>
        <dbReference type="ARBA" id="ARBA00022741"/>
    </source>
</evidence>
<dbReference type="InterPro" id="IPR005467">
    <property type="entry name" value="His_kinase_dom"/>
</dbReference>